<dbReference type="SUPFAM" id="SSF51011">
    <property type="entry name" value="Glycosyl hydrolase domain"/>
    <property type="match status" value="1"/>
</dbReference>
<evidence type="ECO:0000313" key="3">
    <source>
        <dbReference type="EMBL" id="CAA9507151.1"/>
    </source>
</evidence>
<feature type="non-terminal residue" evidence="3">
    <location>
        <position position="1"/>
    </location>
</feature>
<dbReference type="Pfam" id="PF06964">
    <property type="entry name" value="Alpha-L-AF_C"/>
    <property type="match status" value="1"/>
</dbReference>
<dbReference type="PANTHER" id="PTHR43576:SF3">
    <property type="entry name" value="ALPHA-L-ARABINOFURANOSIDASE C"/>
    <property type="match status" value="1"/>
</dbReference>
<comment type="subunit">
    <text evidence="1">Homohexamer; trimer of dimers.</text>
</comment>
<dbReference type="Gene3D" id="2.60.40.1180">
    <property type="entry name" value="Golgi alpha-mannosidase II"/>
    <property type="match status" value="1"/>
</dbReference>
<dbReference type="PANTHER" id="PTHR43576">
    <property type="entry name" value="ALPHA-L-ARABINOFURANOSIDASE C-RELATED"/>
    <property type="match status" value="1"/>
</dbReference>
<evidence type="ECO:0000256" key="1">
    <source>
        <dbReference type="ARBA" id="ARBA00011165"/>
    </source>
</evidence>
<accession>A0A6J4SWB1</accession>
<dbReference type="InterPro" id="IPR010720">
    <property type="entry name" value="Alpha-L-AF_C"/>
</dbReference>
<reference evidence="3" key="1">
    <citation type="submission" date="2020-02" db="EMBL/GenBank/DDBJ databases">
        <authorList>
            <person name="Meier V. D."/>
        </authorList>
    </citation>
    <scope>NUCLEOTIDE SEQUENCE</scope>
    <source>
        <strain evidence="3">AVDCRST_MAG05</strain>
    </source>
</reference>
<dbReference type="InterPro" id="IPR013780">
    <property type="entry name" value="Glyco_hydro_b"/>
</dbReference>
<dbReference type="SMART" id="SM00813">
    <property type="entry name" value="Alpha-L-AF_C"/>
    <property type="match status" value="1"/>
</dbReference>
<feature type="domain" description="Alpha-L-arabinofuranosidase C-terminal" evidence="2">
    <location>
        <begin position="1"/>
        <end position="131"/>
    </location>
</feature>
<dbReference type="GO" id="GO:0046556">
    <property type="term" value="F:alpha-L-arabinofuranosidase activity"/>
    <property type="evidence" value="ECO:0007669"/>
    <property type="project" value="InterPro"/>
</dbReference>
<dbReference type="EMBL" id="CADCVM010000308">
    <property type="protein sequence ID" value="CAA9507151.1"/>
    <property type="molecule type" value="Genomic_DNA"/>
</dbReference>
<evidence type="ECO:0000259" key="2">
    <source>
        <dbReference type="SMART" id="SM00813"/>
    </source>
</evidence>
<protein>
    <recommendedName>
        <fullName evidence="2">Alpha-L-arabinofuranosidase C-terminal domain-containing protein</fullName>
    </recommendedName>
</protein>
<dbReference type="AlphaFoldDB" id="A0A6J4SWB1"/>
<sequence>YHPLRLCAEHMQEVVLDAHVVCEKHDLSIEESSWPHRVADMGPFDVLDVSATRDEGGRTLTLVVVNRDPENAVETTIQLTDATFDGSATAYEVTGDDPAATNDFGKERVGVTERTVDASGADLQHTFPACSVTVLRAGLAG</sequence>
<name>A0A6J4SWB1_9ACTN</name>
<proteinExistence type="predicted"/>
<dbReference type="GO" id="GO:0046373">
    <property type="term" value="P:L-arabinose metabolic process"/>
    <property type="evidence" value="ECO:0007669"/>
    <property type="project" value="InterPro"/>
</dbReference>
<organism evidence="3">
    <name type="scientific">uncultured Rubrobacteraceae bacterium</name>
    <dbReference type="NCBI Taxonomy" id="349277"/>
    <lineage>
        <taxon>Bacteria</taxon>
        <taxon>Bacillati</taxon>
        <taxon>Actinomycetota</taxon>
        <taxon>Rubrobacteria</taxon>
        <taxon>Rubrobacterales</taxon>
        <taxon>Rubrobacteraceae</taxon>
        <taxon>environmental samples</taxon>
    </lineage>
</organism>
<dbReference type="GO" id="GO:0000272">
    <property type="term" value="P:polysaccharide catabolic process"/>
    <property type="evidence" value="ECO:0007669"/>
    <property type="project" value="TreeGrafter"/>
</dbReference>
<gene>
    <name evidence="3" type="ORF">AVDCRST_MAG05-2798</name>
</gene>